<evidence type="ECO:0000256" key="5">
    <source>
        <dbReference type="ARBA" id="ARBA00022833"/>
    </source>
</evidence>
<reference evidence="10" key="2">
    <citation type="submission" date="2022-07" db="EMBL/GenBank/DDBJ databases">
        <authorList>
            <person name="Goncalves M.F.M."/>
            <person name="Hilario S."/>
            <person name="Van De Peer Y."/>
            <person name="Esteves A.C."/>
            <person name="Alves A."/>
        </authorList>
    </citation>
    <scope>NUCLEOTIDE SEQUENCE</scope>
    <source>
        <strain evidence="10">MUM 19.33</strain>
    </source>
</reference>
<dbReference type="AlphaFoldDB" id="A0A9P9Y6V0"/>
<keyword evidence="4 7" id="KW-0863">Zinc-finger</keyword>
<protein>
    <submittedName>
        <fullName evidence="10">DNA-binding protein-like protein</fullName>
    </submittedName>
</protein>
<dbReference type="GO" id="GO:0008270">
    <property type="term" value="F:zinc ion binding"/>
    <property type="evidence" value="ECO:0007669"/>
    <property type="project" value="UniProtKB-KW"/>
</dbReference>
<evidence type="ECO:0000259" key="9">
    <source>
        <dbReference type="PROSITE" id="PS50157"/>
    </source>
</evidence>
<feature type="compositionally biased region" description="Low complexity" evidence="8">
    <location>
        <begin position="1"/>
        <end position="10"/>
    </location>
</feature>
<dbReference type="SMART" id="SM00355">
    <property type="entry name" value="ZnF_C2H2"/>
    <property type="match status" value="2"/>
</dbReference>
<dbReference type="GeneID" id="75833024"/>
<comment type="caution">
    <text evidence="10">The sequence shown here is derived from an EMBL/GenBank/DDBJ whole genome shotgun (WGS) entry which is preliminary data.</text>
</comment>
<dbReference type="FunFam" id="3.30.160.60:FF:002343">
    <property type="entry name" value="Zinc finger protein 33A"/>
    <property type="match status" value="1"/>
</dbReference>
<evidence type="ECO:0000256" key="3">
    <source>
        <dbReference type="ARBA" id="ARBA00022737"/>
    </source>
</evidence>
<dbReference type="InterPro" id="IPR013087">
    <property type="entry name" value="Znf_C2H2_type"/>
</dbReference>
<comment type="subcellular location">
    <subcellularLocation>
        <location evidence="1">Nucleus</location>
    </subcellularLocation>
</comment>
<evidence type="ECO:0000313" key="10">
    <source>
        <dbReference type="EMBL" id="KAI6784501.1"/>
    </source>
</evidence>
<keyword evidence="6" id="KW-0539">Nucleus</keyword>
<keyword evidence="11" id="KW-1185">Reference proteome</keyword>
<gene>
    <name evidence="10" type="ORF">J7T54_006546</name>
</gene>
<feature type="domain" description="C2H2-type" evidence="9">
    <location>
        <begin position="67"/>
        <end position="97"/>
    </location>
</feature>
<dbReference type="RefSeq" id="XP_051365357.1">
    <property type="nucleotide sequence ID" value="XM_051502989.1"/>
</dbReference>
<dbReference type="GO" id="GO:0000785">
    <property type="term" value="C:chromatin"/>
    <property type="evidence" value="ECO:0007669"/>
    <property type="project" value="TreeGrafter"/>
</dbReference>
<dbReference type="PROSITE" id="PS00028">
    <property type="entry name" value="ZINC_FINGER_C2H2_1"/>
    <property type="match status" value="2"/>
</dbReference>
<evidence type="ECO:0000313" key="11">
    <source>
        <dbReference type="Proteomes" id="UP001055219"/>
    </source>
</evidence>
<name>A0A9P9Y6V0_9HYPO</name>
<reference evidence="10" key="1">
    <citation type="journal article" date="2021" name="J Fungi (Basel)">
        <title>Genomic and Metabolomic Analyses of the Marine Fungus Emericellopsis cladophorae: Insights into Saltwater Adaptability Mechanisms and Its Biosynthetic Potential.</title>
        <authorList>
            <person name="Goncalves M.F.M."/>
            <person name="Hilario S."/>
            <person name="Van de Peer Y."/>
            <person name="Esteves A.C."/>
            <person name="Alves A."/>
        </authorList>
    </citation>
    <scope>NUCLEOTIDE SEQUENCE</scope>
    <source>
        <strain evidence="10">MUM 19.33</strain>
    </source>
</reference>
<dbReference type="Gene3D" id="3.30.160.60">
    <property type="entry name" value="Classic Zinc Finger"/>
    <property type="match status" value="2"/>
</dbReference>
<accession>A0A9P9Y6V0</accession>
<dbReference type="PROSITE" id="PS50157">
    <property type="entry name" value="ZINC_FINGER_C2H2_2"/>
    <property type="match status" value="2"/>
</dbReference>
<keyword evidence="2" id="KW-0479">Metal-binding</keyword>
<evidence type="ECO:0000256" key="2">
    <source>
        <dbReference type="ARBA" id="ARBA00022723"/>
    </source>
</evidence>
<keyword evidence="5" id="KW-0862">Zinc</keyword>
<sequence length="158" mass="17912">MLSAQSLEGSPPHPSGGPGAALAATSESVENRGQKPKNLPCQYCNKCFRRVEHVQRHERTHTKEKPFQCNWDRCGKTFGRRDLLVRHEKLVHLNDNNKDNGRSRKLSGATHHNRNSRLLNHYLNINTLSSSSYLNISSLNCTHKTDNNPHRRSITPAI</sequence>
<dbReference type="GO" id="GO:0005634">
    <property type="term" value="C:nucleus"/>
    <property type="evidence" value="ECO:0007669"/>
    <property type="project" value="UniProtKB-SubCell"/>
</dbReference>
<evidence type="ECO:0000256" key="4">
    <source>
        <dbReference type="ARBA" id="ARBA00022771"/>
    </source>
</evidence>
<dbReference type="GO" id="GO:0000981">
    <property type="term" value="F:DNA-binding transcription factor activity, RNA polymerase II-specific"/>
    <property type="evidence" value="ECO:0007669"/>
    <property type="project" value="InterPro"/>
</dbReference>
<feature type="domain" description="C2H2-type" evidence="9">
    <location>
        <begin position="39"/>
        <end position="66"/>
    </location>
</feature>
<evidence type="ECO:0000256" key="1">
    <source>
        <dbReference type="ARBA" id="ARBA00004123"/>
    </source>
</evidence>
<dbReference type="InterPro" id="IPR036236">
    <property type="entry name" value="Znf_C2H2_sf"/>
</dbReference>
<keyword evidence="10" id="KW-0238">DNA-binding</keyword>
<feature type="region of interest" description="Disordered" evidence="8">
    <location>
        <begin position="1"/>
        <end position="35"/>
    </location>
</feature>
<dbReference type="SUPFAM" id="SSF57667">
    <property type="entry name" value="beta-beta-alpha zinc fingers"/>
    <property type="match status" value="1"/>
</dbReference>
<dbReference type="Pfam" id="PF00096">
    <property type="entry name" value="zf-C2H2"/>
    <property type="match status" value="2"/>
</dbReference>
<proteinExistence type="predicted"/>
<evidence type="ECO:0000256" key="8">
    <source>
        <dbReference type="SAM" id="MobiDB-lite"/>
    </source>
</evidence>
<dbReference type="OrthoDB" id="10018191at2759"/>
<dbReference type="PANTHER" id="PTHR40626:SF10">
    <property type="entry name" value="C2H2-TYPE DOMAIN-CONTAINING PROTEIN"/>
    <property type="match status" value="1"/>
</dbReference>
<evidence type="ECO:0000256" key="6">
    <source>
        <dbReference type="ARBA" id="ARBA00023242"/>
    </source>
</evidence>
<evidence type="ECO:0000256" key="7">
    <source>
        <dbReference type="PROSITE-ProRule" id="PRU00042"/>
    </source>
</evidence>
<dbReference type="PANTHER" id="PTHR40626">
    <property type="entry name" value="MIP31509P"/>
    <property type="match status" value="1"/>
</dbReference>
<dbReference type="InterPro" id="IPR051059">
    <property type="entry name" value="VerF-like"/>
</dbReference>
<keyword evidence="3" id="KW-0677">Repeat</keyword>
<organism evidence="10 11">
    <name type="scientific">Emericellopsis cladophorae</name>
    <dbReference type="NCBI Taxonomy" id="2686198"/>
    <lineage>
        <taxon>Eukaryota</taxon>
        <taxon>Fungi</taxon>
        <taxon>Dikarya</taxon>
        <taxon>Ascomycota</taxon>
        <taxon>Pezizomycotina</taxon>
        <taxon>Sordariomycetes</taxon>
        <taxon>Hypocreomycetidae</taxon>
        <taxon>Hypocreales</taxon>
        <taxon>Bionectriaceae</taxon>
        <taxon>Emericellopsis</taxon>
    </lineage>
</organism>
<dbReference type="EMBL" id="JAGIXG020000004">
    <property type="protein sequence ID" value="KAI6784501.1"/>
    <property type="molecule type" value="Genomic_DNA"/>
</dbReference>
<dbReference type="GO" id="GO:0000978">
    <property type="term" value="F:RNA polymerase II cis-regulatory region sequence-specific DNA binding"/>
    <property type="evidence" value="ECO:0007669"/>
    <property type="project" value="InterPro"/>
</dbReference>
<dbReference type="Proteomes" id="UP001055219">
    <property type="component" value="Unassembled WGS sequence"/>
</dbReference>